<dbReference type="EMBL" id="LQRT01000002">
    <property type="protein sequence ID" value="KZS42522.1"/>
    <property type="molecule type" value="Genomic_DNA"/>
</dbReference>
<keyword evidence="1" id="KW-0812">Transmembrane</keyword>
<comment type="caution">
    <text evidence="2">The sequence shown here is derived from an EMBL/GenBank/DDBJ whole genome shotgun (WGS) entry which is preliminary data.</text>
</comment>
<reference evidence="2 3" key="1">
    <citation type="submission" date="2016-01" db="EMBL/GenBank/DDBJ databases">
        <title>The draft genome sequence of Aquimarina sp. RZW4-3-2.</title>
        <authorList>
            <person name="Wang Y."/>
        </authorList>
    </citation>
    <scope>NUCLEOTIDE SEQUENCE [LARGE SCALE GENOMIC DNA]</scope>
    <source>
        <strain evidence="2 3">RZW4-3-2</strain>
    </source>
</reference>
<evidence type="ECO:0000313" key="3">
    <source>
        <dbReference type="Proteomes" id="UP000076715"/>
    </source>
</evidence>
<name>A0A163CL06_9FLAO</name>
<proteinExistence type="predicted"/>
<organism evidence="2 3">
    <name type="scientific">Aquimarina aggregata</name>
    <dbReference type="NCBI Taxonomy" id="1642818"/>
    <lineage>
        <taxon>Bacteria</taxon>
        <taxon>Pseudomonadati</taxon>
        <taxon>Bacteroidota</taxon>
        <taxon>Flavobacteriia</taxon>
        <taxon>Flavobacteriales</taxon>
        <taxon>Flavobacteriaceae</taxon>
        <taxon>Aquimarina</taxon>
    </lineage>
</organism>
<dbReference type="RefSeq" id="WP_066310404.1">
    <property type="nucleotide sequence ID" value="NZ_LQRT01000002.1"/>
</dbReference>
<dbReference type="OrthoDB" id="1162971at2"/>
<feature type="transmembrane region" description="Helical" evidence="1">
    <location>
        <begin position="6"/>
        <end position="23"/>
    </location>
</feature>
<dbReference type="Proteomes" id="UP000076715">
    <property type="component" value="Unassembled WGS sequence"/>
</dbReference>
<keyword evidence="1" id="KW-0472">Membrane</keyword>
<accession>A0A163CL06</accession>
<keyword evidence="3" id="KW-1185">Reference proteome</keyword>
<keyword evidence="1" id="KW-1133">Transmembrane helix</keyword>
<protein>
    <submittedName>
        <fullName evidence="2">Uncharacterized protein</fullName>
    </submittedName>
</protein>
<evidence type="ECO:0000313" key="2">
    <source>
        <dbReference type="EMBL" id="KZS42522.1"/>
    </source>
</evidence>
<evidence type="ECO:0000256" key="1">
    <source>
        <dbReference type="SAM" id="Phobius"/>
    </source>
</evidence>
<gene>
    <name evidence="2" type="ORF">AWE51_03515</name>
</gene>
<sequence>MEKFSNLGIIIPIVIGFLFLGSYEKTDINKEDHLFKIEQKEGYKSTTSANDDPFHIIESEITRPVVKMHFEKDVPQKEAMLQFDNAVHTYITNNALQHQKGFGTEWVYRLWVKTGTKINNQTTGCRGAYIQFTTSAGSYRPTFNQMDDAGDNLDGGYDAYLFVASFPDRAIKWVEVDNGRLYLKGTDGWFVEEFICQLLSKDQAIATTGSSGFWTHPNVWLDSDKSTNWDNFYCSANESGRLNF</sequence>
<dbReference type="AlphaFoldDB" id="A0A163CL06"/>